<dbReference type="EMBL" id="KU878088">
    <property type="protein sequence ID" value="AMS01363.1"/>
    <property type="molecule type" value="Genomic_DNA"/>
</dbReference>
<evidence type="ECO:0000313" key="2">
    <source>
        <dbReference type="Proteomes" id="UP000202618"/>
    </source>
</evidence>
<evidence type="ECO:0000313" key="1">
    <source>
        <dbReference type="EMBL" id="AMS01363.1"/>
    </source>
</evidence>
<accession>A0A172JII8</accession>
<dbReference type="Proteomes" id="UP000202618">
    <property type="component" value="Segment"/>
</dbReference>
<protein>
    <submittedName>
        <fullName evidence="1">Virion protein</fullName>
    </submittedName>
</protein>
<reference evidence="1 2" key="1">
    <citation type="journal article" date="2016" name="Virology">
        <title>The genome of AR9, a giant transducing Bacillus phage encoding two multisubunit RNA polymerases.</title>
        <authorList>
            <person name="Lavysh D."/>
            <person name="Sokolova M."/>
            <person name="Minakhin L."/>
            <person name="Yakunina M."/>
            <person name="Artamonova T."/>
            <person name="Kozyavkin S."/>
            <person name="Makarova K.S."/>
            <person name="Koonin E.V."/>
            <person name="Severinov K."/>
        </authorList>
    </citation>
    <scope>NUCLEOTIDE SEQUENCE [LARGE SCALE GENOMIC DNA]</scope>
</reference>
<name>A0A172JII8_BPPB1</name>
<dbReference type="KEGG" id="vg:29058997"/>
<sequence length="777" mass="91758">MSIRFQSEFLNSPIDIDELLSYNTDGFDSTHLTLSITARDDNGATTEKDEEIPLFYIGELDKQKNQFSWNFKNYSKLEIYMQIEIIDNNGDVITRGEKFKKSLSITDTLFTDNLPSVTYKNDEYFYRLRVWCVDEAWDSYFPNRDGILFKIDKDYKELREITINGDIRYMNKFLMDKLTNKNYIDPSYIKKLINLICNPVNNRVFKLTTGTKGKYLLTNKFDAYGEEANFGVNGEKYQFTMKDINHFISDRHKLNAYVDGKKIFHRDNNSQNKLDGISRSYLKEGDIKDDSTIELETFRNPLIDYEEIKCTYIIQTKEDVENLYTKGITVKTDGIGKYFSHRDFSVYVRFKNSNSWKRVNPKRTKIIVNYFTEDRFSLEVIIKDNYIPKIGNEIMVVSNNITESMFFKTDAFNLMANYYQVPCYFVPVSHVTSNGEVVTEFMEDIENVEVFVNGYRLTPNDDFALINMQLHNQIPSMILFKDMTHFGSKIELTFRDYMKNSYFFFSEVPKREDNRAIITLQDDSYPLIDGTFTIYANNKKLNSTQYDIINSKSLILKNIGTRKNIMITFHYQEDDLLKRLIELYKKYPSKDDIKSKRIGQDKFIEEWLKTHSSEAIEETDQDKYIGLKYIYQLKDKYQYFEQLFNMIKNNIAPELDSNNNNLFTGLKESPVVMDYMKKLPTYFNHDISVNCNRSYNERRFEDNISLFNPGRSYLINTKVDRQFIQDKDCDFDCNEIGSIEFLTYLNENLSLVLPYLNNNILIDCNEPYDKVNYKGLK</sequence>
<proteinExistence type="predicted"/>
<gene>
    <name evidence="1" type="ORF">AR9_g279</name>
</gene>
<dbReference type="RefSeq" id="YP_009283183.1">
    <property type="nucleotide sequence ID" value="NC_031039.1"/>
</dbReference>
<dbReference type="GeneID" id="29058997"/>
<organism evidence="1 2">
    <name type="scientific">Bacillus phage AR9</name>
    <dbReference type="NCBI Taxonomy" id="1815509"/>
    <lineage>
        <taxon>Viruses</taxon>
        <taxon>Duplodnaviria</taxon>
        <taxon>Heunggongvirae</taxon>
        <taxon>Uroviricota</taxon>
        <taxon>Caudoviricetes</taxon>
        <taxon>Takahashivirus</taxon>
        <taxon>Bacillus phage PBS1</taxon>
    </lineage>
</organism>